<feature type="non-terminal residue" evidence="2">
    <location>
        <position position="1"/>
    </location>
</feature>
<feature type="non-terminal residue" evidence="2">
    <location>
        <position position="127"/>
    </location>
</feature>
<evidence type="ECO:0000256" key="1">
    <source>
        <dbReference type="SAM" id="Coils"/>
    </source>
</evidence>
<keyword evidence="1" id="KW-0175">Coiled coil</keyword>
<evidence type="ECO:0000313" key="3">
    <source>
        <dbReference type="Proteomes" id="UP001182042"/>
    </source>
</evidence>
<sequence length="127" mass="14244">IAARNLVLVVTQKDLDLEKADVFRAHDDVKNKLKQLNDMIAGAKDVTDRARTLVEDINRVEAQYGPVATDIVGLALAGKRDEAVQKMDNECRPLLAALIKTTDAYATYTHERQEQLVQAYEAQYVMQ</sequence>
<name>A0AAE3WPW1_BACPU</name>
<protein>
    <submittedName>
        <fullName evidence="2">Methyl-accepting chemotaxis protein</fullName>
    </submittedName>
</protein>
<proteinExistence type="predicted"/>
<accession>A0AAE3WPW1</accession>
<dbReference type="Proteomes" id="UP001182042">
    <property type="component" value="Unassembled WGS sequence"/>
</dbReference>
<gene>
    <name evidence="2" type="ORF">FO508_19240</name>
</gene>
<evidence type="ECO:0000313" key="2">
    <source>
        <dbReference type="EMBL" id="MDR4252425.1"/>
    </source>
</evidence>
<dbReference type="AlphaFoldDB" id="A0AAE3WPW1"/>
<comment type="caution">
    <text evidence="2">The sequence shown here is derived from an EMBL/GenBank/DDBJ whole genome shotgun (WGS) entry which is preliminary data.</text>
</comment>
<reference evidence="2" key="1">
    <citation type="submission" date="2019-07" db="EMBL/GenBank/DDBJ databases">
        <title>Phylogenomic Reclassification of ATCC Bacillus Strains and Various Taxa within the Genus Bacillus.</title>
        <authorList>
            <person name="Riojas M.A."/>
            <person name="Frank A.M."/>
            <person name="Fenn S.L."/>
            <person name="King S."/>
            <person name="Brower S."/>
            <person name="Hazbon M.H."/>
        </authorList>
    </citation>
    <scope>NUCLEOTIDE SEQUENCE</scope>
    <source>
        <strain evidence="2">ATCC 27142</strain>
    </source>
</reference>
<organism evidence="2 3">
    <name type="scientific">Bacillus pumilus</name>
    <name type="common">Bacillus mesentericus</name>
    <dbReference type="NCBI Taxonomy" id="1408"/>
    <lineage>
        <taxon>Bacteria</taxon>
        <taxon>Bacillati</taxon>
        <taxon>Bacillota</taxon>
        <taxon>Bacilli</taxon>
        <taxon>Bacillales</taxon>
        <taxon>Bacillaceae</taxon>
        <taxon>Bacillus</taxon>
    </lineage>
</organism>
<dbReference type="EMBL" id="VKQA01000104">
    <property type="protein sequence ID" value="MDR4252425.1"/>
    <property type="molecule type" value="Genomic_DNA"/>
</dbReference>
<feature type="coiled-coil region" evidence="1">
    <location>
        <begin position="26"/>
        <end position="63"/>
    </location>
</feature>